<protein>
    <submittedName>
        <fullName evidence="1">Uncharacterized protein</fullName>
    </submittedName>
</protein>
<keyword evidence="2" id="KW-1185">Reference proteome</keyword>
<accession>A0A142EK59</accession>
<gene>
    <name evidence="1" type="ORF">AO498_03805</name>
</gene>
<evidence type="ECO:0000313" key="2">
    <source>
        <dbReference type="Proteomes" id="UP000073816"/>
    </source>
</evidence>
<dbReference type="Proteomes" id="UP000073816">
    <property type="component" value="Chromosome"/>
</dbReference>
<dbReference type="EMBL" id="CP012836">
    <property type="protein sequence ID" value="AMQ55514.1"/>
    <property type="molecule type" value="Genomic_DNA"/>
</dbReference>
<name>A0A142EK59_9BACT</name>
<reference evidence="1 2" key="2">
    <citation type="journal article" date="2016" name="Genome Announc.">
        <title>Complete Genome Sequence of Algoriphagus sp. Strain M8-2, Isolated from a Brackish Lake.</title>
        <authorList>
            <person name="Muraguchi Y."/>
            <person name="Kushimoto K."/>
            <person name="Ohtsubo Y."/>
            <person name="Suzuki T."/>
            <person name="Dohra H."/>
            <person name="Kimbara K."/>
            <person name="Shintani M."/>
        </authorList>
    </citation>
    <scope>NUCLEOTIDE SEQUENCE [LARGE SCALE GENOMIC DNA]</scope>
    <source>
        <strain evidence="1 2">M8-2</strain>
    </source>
</reference>
<dbReference type="RefSeq" id="WP_067543944.1">
    <property type="nucleotide sequence ID" value="NZ_CP012836.1"/>
</dbReference>
<proteinExistence type="predicted"/>
<organism evidence="1 2">
    <name type="scientific">Algoriphagus sanaruensis</name>
    <dbReference type="NCBI Taxonomy" id="1727163"/>
    <lineage>
        <taxon>Bacteria</taxon>
        <taxon>Pseudomonadati</taxon>
        <taxon>Bacteroidota</taxon>
        <taxon>Cytophagia</taxon>
        <taxon>Cytophagales</taxon>
        <taxon>Cyclobacteriaceae</taxon>
        <taxon>Algoriphagus</taxon>
    </lineage>
</organism>
<dbReference type="STRING" id="1727163.AO498_03805"/>
<evidence type="ECO:0000313" key="1">
    <source>
        <dbReference type="EMBL" id="AMQ55514.1"/>
    </source>
</evidence>
<reference evidence="2" key="1">
    <citation type="submission" date="2015-09" db="EMBL/GenBank/DDBJ databases">
        <title>Complete sequence of Algoriphagus sp. M8-2.</title>
        <authorList>
            <person name="Shintani M."/>
        </authorList>
    </citation>
    <scope>NUCLEOTIDE SEQUENCE [LARGE SCALE GENOMIC DNA]</scope>
    <source>
        <strain evidence="2">M8-2</strain>
    </source>
</reference>
<dbReference type="PATRIC" id="fig|1727163.4.peg.790"/>
<dbReference type="OrthoDB" id="826772at2"/>
<dbReference type="AlphaFoldDB" id="A0A142EK59"/>
<sequence>MKIPQTTPRIIQTLKKLDLLDKQINRILMYWDPIGIGKIQGFEHNLWEEYIRYIPKLRDALDTKKPIRPIIDWIEGESIGCFYTSAEKRLEVSILLEQLIPNT</sequence>
<dbReference type="KEGG" id="alm:AO498_03805"/>